<dbReference type="AlphaFoldDB" id="A0A1L7X8L5"/>
<dbReference type="OrthoDB" id="5599753at2759"/>
<name>A0A1L7X8L5_9HELO</name>
<evidence type="ECO:0000313" key="1">
    <source>
        <dbReference type="EMBL" id="CZR61352.1"/>
    </source>
</evidence>
<proteinExistence type="predicted"/>
<dbReference type="Proteomes" id="UP000184330">
    <property type="component" value="Unassembled WGS sequence"/>
</dbReference>
<sequence>MSTTNEKCTSSSLKFDHFQNFYSQGVPGLNLAATIAAHDAPEVVLNFQTRKSRTSNARNPNIPPRQQNWHNTSVIEVSPQPQLDISGGVQHPTPLSCLGKEGEIIDCSSCGRRAVTRTKSSRVIEATT</sequence>
<reference evidence="1 2" key="1">
    <citation type="submission" date="2016-03" db="EMBL/GenBank/DDBJ databases">
        <authorList>
            <person name="Ploux O."/>
        </authorList>
    </citation>
    <scope>NUCLEOTIDE SEQUENCE [LARGE SCALE GENOMIC DNA]</scope>
    <source>
        <strain evidence="1 2">UAMH 11012</strain>
    </source>
</reference>
<evidence type="ECO:0000313" key="2">
    <source>
        <dbReference type="Proteomes" id="UP000184330"/>
    </source>
</evidence>
<organism evidence="1 2">
    <name type="scientific">Phialocephala subalpina</name>
    <dbReference type="NCBI Taxonomy" id="576137"/>
    <lineage>
        <taxon>Eukaryota</taxon>
        <taxon>Fungi</taxon>
        <taxon>Dikarya</taxon>
        <taxon>Ascomycota</taxon>
        <taxon>Pezizomycotina</taxon>
        <taxon>Leotiomycetes</taxon>
        <taxon>Helotiales</taxon>
        <taxon>Mollisiaceae</taxon>
        <taxon>Phialocephala</taxon>
        <taxon>Phialocephala fortinii species complex</taxon>
    </lineage>
</organism>
<gene>
    <name evidence="1" type="ORF">PAC_11248</name>
</gene>
<protein>
    <submittedName>
        <fullName evidence="1">Uncharacterized protein</fullName>
    </submittedName>
</protein>
<dbReference type="EMBL" id="FJOG01000018">
    <property type="protein sequence ID" value="CZR61352.1"/>
    <property type="molecule type" value="Genomic_DNA"/>
</dbReference>
<accession>A0A1L7X8L5</accession>
<keyword evidence="2" id="KW-1185">Reference proteome</keyword>